<name>A0A812M1C1_SYMPI</name>
<organism evidence="4 5">
    <name type="scientific">Symbiodinium pilosum</name>
    <name type="common">Dinoflagellate</name>
    <dbReference type="NCBI Taxonomy" id="2952"/>
    <lineage>
        <taxon>Eukaryota</taxon>
        <taxon>Sar</taxon>
        <taxon>Alveolata</taxon>
        <taxon>Dinophyceae</taxon>
        <taxon>Suessiales</taxon>
        <taxon>Symbiodiniaceae</taxon>
        <taxon>Symbiodinium</taxon>
    </lineage>
</organism>
<sequence length="285" mass="30809">GHEDGRDLGKVRNNGPWTQAAVKRLFLVAPQCPEDVVWPAIADRVVALTKQVRDEFSLDPSRIYITGLSMGGFGAFAAAAAAPDLFAALIAVCGGFTKPLPLDTSLNSLLQLAKVAPKKEDVSNISELPVWLFHGMKDRTVDPDGSMLLWQALGGKVRSKAKLRITTYEALGHQIWSSAYKTSDLFSWLLRQKKPKPNLAGDESAPGAQVTPAKAKRKAPSSRAGLRAALRRRLAPEAEPSAADRLQVVSAIADDEIDEWDSDKDADVHPDDDAASGSWAFNDTE</sequence>
<feature type="region of interest" description="Disordered" evidence="2">
    <location>
        <begin position="256"/>
        <end position="285"/>
    </location>
</feature>
<dbReference type="GO" id="GO:0008236">
    <property type="term" value="F:serine-type peptidase activity"/>
    <property type="evidence" value="ECO:0007669"/>
    <property type="project" value="InterPro"/>
</dbReference>
<dbReference type="PANTHER" id="PTHR43037">
    <property type="entry name" value="UNNAMED PRODUCT-RELATED"/>
    <property type="match status" value="1"/>
</dbReference>
<comment type="caution">
    <text evidence="4">The sequence shown here is derived from an EMBL/GenBank/DDBJ whole genome shotgun (WGS) entry which is preliminary data.</text>
</comment>
<dbReference type="OrthoDB" id="2152248at2759"/>
<dbReference type="PANTHER" id="PTHR43037:SF1">
    <property type="entry name" value="BLL1128 PROTEIN"/>
    <property type="match status" value="1"/>
</dbReference>
<evidence type="ECO:0000256" key="2">
    <source>
        <dbReference type="SAM" id="MobiDB-lite"/>
    </source>
</evidence>
<dbReference type="InterPro" id="IPR050955">
    <property type="entry name" value="Plant_Biomass_Hydrol_Est"/>
</dbReference>
<keyword evidence="5" id="KW-1185">Reference proteome</keyword>
<feature type="non-terminal residue" evidence="4">
    <location>
        <position position="1"/>
    </location>
</feature>
<keyword evidence="1" id="KW-0732">Signal</keyword>
<dbReference type="GO" id="GO:0006508">
    <property type="term" value="P:proteolysis"/>
    <property type="evidence" value="ECO:0007669"/>
    <property type="project" value="InterPro"/>
</dbReference>
<feature type="compositionally biased region" description="Basic and acidic residues" evidence="2">
    <location>
        <begin position="263"/>
        <end position="272"/>
    </location>
</feature>
<feature type="region of interest" description="Disordered" evidence="2">
    <location>
        <begin position="197"/>
        <end position="225"/>
    </location>
</feature>
<dbReference type="InterPro" id="IPR001375">
    <property type="entry name" value="Peptidase_S9_cat"/>
</dbReference>
<feature type="domain" description="Peptidase S9 prolyl oligopeptidase catalytic" evidence="3">
    <location>
        <begin position="45"/>
        <end position="191"/>
    </location>
</feature>
<evidence type="ECO:0000313" key="5">
    <source>
        <dbReference type="Proteomes" id="UP000649617"/>
    </source>
</evidence>
<dbReference type="AlphaFoldDB" id="A0A812M1C1"/>
<evidence type="ECO:0000259" key="3">
    <source>
        <dbReference type="Pfam" id="PF00326"/>
    </source>
</evidence>
<accession>A0A812M1C1</accession>
<evidence type="ECO:0000313" key="4">
    <source>
        <dbReference type="EMBL" id="CAE7255339.1"/>
    </source>
</evidence>
<dbReference type="Pfam" id="PF00326">
    <property type="entry name" value="Peptidase_S9"/>
    <property type="match status" value="1"/>
</dbReference>
<dbReference type="Gene3D" id="3.40.50.1820">
    <property type="entry name" value="alpha/beta hydrolase"/>
    <property type="match status" value="1"/>
</dbReference>
<evidence type="ECO:0000256" key="1">
    <source>
        <dbReference type="ARBA" id="ARBA00022729"/>
    </source>
</evidence>
<dbReference type="EMBL" id="CAJNIZ010007114">
    <property type="protein sequence ID" value="CAE7255339.1"/>
    <property type="molecule type" value="Genomic_DNA"/>
</dbReference>
<dbReference type="SUPFAM" id="SSF53474">
    <property type="entry name" value="alpha/beta-Hydrolases"/>
    <property type="match status" value="1"/>
</dbReference>
<reference evidence="4" key="1">
    <citation type="submission" date="2021-02" db="EMBL/GenBank/DDBJ databases">
        <authorList>
            <person name="Dougan E. K."/>
            <person name="Rhodes N."/>
            <person name="Thang M."/>
            <person name="Chan C."/>
        </authorList>
    </citation>
    <scope>NUCLEOTIDE SEQUENCE</scope>
</reference>
<dbReference type="Proteomes" id="UP000649617">
    <property type="component" value="Unassembled WGS sequence"/>
</dbReference>
<protein>
    <submittedName>
        <fullName evidence="4">PKD2 protein</fullName>
    </submittedName>
</protein>
<proteinExistence type="predicted"/>
<gene>
    <name evidence="4" type="primary">PKD2</name>
    <name evidence="4" type="ORF">SPIL2461_LOCUS5125</name>
</gene>
<dbReference type="InterPro" id="IPR029058">
    <property type="entry name" value="AB_hydrolase_fold"/>
</dbReference>